<keyword evidence="2" id="KW-1185">Reference proteome</keyword>
<evidence type="ECO:0008006" key="3">
    <source>
        <dbReference type="Google" id="ProtNLM"/>
    </source>
</evidence>
<evidence type="ECO:0000313" key="1">
    <source>
        <dbReference type="EMBL" id="KIY46666.1"/>
    </source>
</evidence>
<dbReference type="OrthoDB" id="3252135at2759"/>
<dbReference type="AlphaFoldDB" id="A0A0D7A9P8"/>
<dbReference type="EMBL" id="KN882025">
    <property type="protein sequence ID" value="KIY46666.1"/>
    <property type="molecule type" value="Genomic_DNA"/>
</dbReference>
<accession>A0A0D7A9P8</accession>
<reference evidence="1 2" key="1">
    <citation type="journal article" date="2015" name="Fungal Genet. Biol.">
        <title>Evolution of novel wood decay mechanisms in Agaricales revealed by the genome sequences of Fistulina hepatica and Cylindrobasidium torrendii.</title>
        <authorList>
            <person name="Floudas D."/>
            <person name="Held B.W."/>
            <person name="Riley R."/>
            <person name="Nagy L.G."/>
            <person name="Koehler G."/>
            <person name="Ransdell A.S."/>
            <person name="Younus H."/>
            <person name="Chow J."/>
            <person name="Chiniquy J."/>
            <person name="Lipzen A."/>
            <person name="Tritt A."/>
            <person name="Sun H."/>
            <person name="Haridas S."/>
            <person name="LaButti K."/>
            <person name="Ohm R.A."/>
            <person name="Kues U."/>
            <person name="Blanchette R.A."/>
            <person name="Grigoriev I.V."/>
            <person name="Minto R.E."/>
            <person name="Hibbett D.S."/>
        </authorList>
    </citation>
    <scope>NUCLEOTIDE SEQUENCE [LARGE SCALE GENOMIC DNA]</scope>
    <source>
        <strain evidence="1 2">ATCC 64428</strain>
    </source>
</reference>
<name>A0A0D7A9P8_9AGAR</name>
<evidence type="ECO:0000313" key="2">
    <source>
        <dbReference type="Proteomes" id="UP000054144"/>
    </source>
</evidence>
<sequence length="422" mass="46602">MTGSATMTAPQTALEMGKLPMYSPSPPPPEYNCEPADDEEVLLSTVHPVALPAGTFTKSSGPLTIVLYNQKEHADCPEFGRLAQVSGVVEIDVHERDSISDVTMMIQGQLETYANGCSRTPPTTLICETSLLWTADDQDVACPSALPFSRKLPSQFVLYDGIARPLPPSFEAEYRDTLGLCARAAYSITISVTRRGRFWTRGKTLKIPFSYCPRSRPHREIPEVSTFFASLKYAPDEWHQVVATLKTRKKGTDSDVACQFFMPAVKAFALSDTIPFHITLSGPPAVLCELHASASTLTATKFFSRFQCNGQLLRVHLLRQVLVAVNAQKTFKNEAVGEGEIWRVPPPIATNGEQLDWEGHVRVKDLMKTSQGSFNAGTLVVRYYVVFSVSPPEAYAPLTEYTLVRLTTDPYMESAMENFTTG</sequence>
<dbReference type="Proteomes" id="UP000054144">
    <property type="component" value="Unassembled WGS sequence"/>
</dbReference>
<proteinExistence type="predicted"/>
<gene>
    <name evidence="1" type="ORF">FISHEDRAFT_75375</name>
</gene>
<protein>
    <recommendedName>
        <fullName evidence="3">Arrestin-like N-terminal domain-containing protein</fullName>
    </recommendedName>
</protein>
<organism evidence="1 2">
    <name type="scientific">Fistulina hepatica ATCC 64428</name>
    <dbReference type="NCBI Taxonomy" id="1128425"/>
    <lineage>
        <taxon>Eukaryota</taxon>
        <taxon>Fungi</taxon>
        <taxon>Dikarya</taxon>
        <taxon>Basidiomycota</taxon>
        <taxon>Agaricomycotina</taxon>
        <taxon>Agaricomycetes</taxon>
        <taxon>Agaricomycetidae</taxon>
        <taxon>Agaricales</taxon>
        <taxon>Fistulinaceae</taxon>
        <taxon>Fistulina</taxon>
    </lineage>
</organism>